<protein>
    <submittedName>
        <fullName evidence="1">Uncharacterized protein</fullName>
    </submittedName>
</protein>
<reference evidence="1" key="1">
    <citation type="submission" date="2022-11" db="EMBL/GenBank/DDBJ databases">
        <title>Isolation and characterization of PLA-degrading bacterium Massilia sp. from Antarctic soil.</title>
        <authorList>
            <person name="Sato K."/>
            <person name="Gomez-Fuentes C."/>
            <person name="Ahmad S.A."/>
            <person name="Zulkharnain A."/>
        </authorList>
    </citation>
    <scope>NUCLEOTIDE SEQUENCE</scope>
    <source>
        <strain evidence="1">N-3</strain>
    </source>
</reference>
<proteinExistence type="predicted"/>
<organism evidence="1 2">
    <name type="scientific">Massilia varians</name>
    <dbReference type="NCBI Taxonomy" id="457921"/>
    <lineage>
        <taxon>Bacteria</taxon>
        <taxon>Pseudomonadati</taxon>
        <taxon>Pseudomonadota</taxon>
        <taxon>Betaproteobacteria</taxon>
        <taxon>Burkholderiales</taxon>
        <taxon>Oxalobacteraceae</taxon>
        <taxon>Telluria group</taxon>
        <taxon>Massilia</taxon>
    </lineage>
</organism>
<dbReference type="EMBL" id="AP026966">
    <property type="protein sequence ID" value="BDT57939.1"/>
    <property type="molecule type" value="Genomic_DNA"/>
</dbReference>
<accession>A0ABN6T6P0</accession>
<dbReference type="Proteomes" id="UP001163336">
    <property type="component" value="Chromosome"/>
</dbReference>
<evidence type="ECO:0000313" key="1">
    <source>
        <dbReference type="EMBL" id="BDT57939.1"/>
    </source>
</evidence>
<name>A0ABN6T6P0_9BURK</name>
<gene>
    <name evidence="1" type="ORF">MasN3_14330</name>
</gene>
<sequence>MVFMSDEMALTSIAGLAGALAAGAEGDLRLAIQLPAAAPAAATVKTR</sequence>
<evidence type="ECO:0000313" key="2">
    <source>
        <dbReference type="Proteomes" id="UP001163336"/>
    </source>
</evidence>
<keyword evidence="2" id="KW-1185">Reference proteome</keyword>